<name>A0A4C1WIK6_EUMVA</name>
<dbReference type="Proteomes" id="UP000299102">
    <property type="component" value="Unassembled WGS sequence"/>
</dbReference>
<comment type="caution">
    <text evidence="1">The sequence shown here is derived from an EMBL/GenBank/DDBJ whole genome shotgun (WGS) entry which is preliminary data.</text>
</comment>
<evidence type="ECO:0000313" key="2">
    <source>
        <dbReference type="Proteomes" id="UP000299102"/>
    </source>
</evidence>
<evidence type="ECO:0000313" key="1">
    <source>
        <dbReference type="EMBL" id="GBP51248.1"/>
    </source>
</evidence>
<dbReference type="EMBL" id="BGZK01000578">
    <property type="protein sequence ID" value="GBP51248.1"/>
    <property type="molecule type" value="Genomic_DNA"/>
</dbReference>
<reference evidence="1 2" key="1">
    <citation type="journal article" date="2019" name="Commun. Biol.">
        <title>The bagworm genome reveals a unique fibroin gene that provides high tensile strength.</title>
        <authorList>
            <person name="Kono N."/>
            <person name="Nakamura H."/>
            <person name="Ohtoshi R."/>
            <person name="Tomita M."/>
            <person name="Numata K."/>
            <person name="Arakawa K."/>
        </authorList>
    </citation>
    <scope>NUCLEOTIDE SEQUENCE [LARGE SCALE GENOMIC DNA]</scope>
</reference>
<sequence length="106" mass="11919">MYRDRSVFMEQFNLCLTLREKSNYIADLLGSCKIFDREEYTGEWGDGGRNGAANLYAAAKLTTARLYNIRAAMCFSSWPVTSSREMGLYATNGATTSRRVPAHAPY</sequence>
<dbReference type="AlphaFoldDB" id="A0A4C1WIK6"/>
<proteinExistence type="predicted"/>
<gene>
    <name evidence="1" type="ORF">EVAR_48340_1</name>
</gene>
<accession>A0A4C1WIK6</accession>
<organism evidence="1 2">
    <name type="scientific">Eumeta variegata</name>
    <name type="common">Bagworm moth</name>
    <name type="synonym">Eumeta japonica</name>
    <dbReference type="NCBI Taxonomy" id="151549"/>
    <lineage>
        <taxon>Eukaryota</taxon>
        <taxon>Metazoa</taxon>
        <taxon>Ecdysozoa</taxon>
        <taxon>Arthropoda</taxon>
        <taxon>Hexapoda</taxon>
        <taxon>Insecta</taxon>
        <taxon>Pterygota</taxon>
        <taxon>Neoptera</taxon>
        <taxon>Endopterygota</taxon>
        <taxon>Lepidoptera</taxon>
        <taxon>Glossata</taxon>
        <taxon>Ditrysia</taxon>
        <taxon>Tineoidea</taxon>
        <taxon>Psychidae</taxon>
        <taxon>Oiketicinae</taxon>
        <taxon>Eumeta</taxon>
    </lineage>
</organism>
<protein>
    <submittedName>
        <fullName evidence="1">Uncharacterized protein</fullName>
    </submittedName>
</protein>
<keyword evidence="2" id="KW-1185">Reference proteome</keyword>